<dbReference type="Gene3D" id="3.90.176.10">
    <property type="entry name" value="Toxin ADP-ribosyltransferase, Chain A, domain 1"/>
    <property type="match status" value="1"/>
</dbReference>
<dbReference type="SUPFAM" id="SSF56399">
    <property type="entry name" value="ADP-ribosylation"/>
    <property type="match status" value="1"/>
</dbReference>
<dbReference type="AlphaFoldDB" id="Q06GD7"/>
<evidence type="ECO:0000259" key="3">
    <source>
        <dbReference type="Pfam" id="PF03496"/>
    </source>
</evidence>
<dbReference type="InterPro" id="IPR003540">
    <property type="entry name" value="ADP-ribosyltransferase"/>
</dbReference>
<name>Q06GD7_9NOCA</name>
<sequence length="757" mass="80734">MAGCARAAVNLRLLPGLPPVLCGRMRMQAGRGDVPSPQYDPAMCRSKSHGSGRRCPGCGSYKAAAKANGNRRLAREARRKVVEHLKEQGLVESAAAVLAAPPSVLKEFMEGLGIDPEILGKTPMPSTHANPPSAKLLIAQAKAERDKLAAPKITPAQAALDAAEENVAAADHDENEARKAVNRYRTRLRKAKKELEAGTGTAEAVAEQQKLLDKAKDAYVDAQRRQAESRDDLAAAKFGMREDMSSDEERDAYYASLTDDEVAAITRSYNRKYAAEATAAIAEGPVLAPTGVARDTDIYKAGTIPMETGSGVEQVEGRYLDGGTAIVRRGYSDFVVLQRKGDAYYPVATANGKQDALAKANRIPILVDPGALPEGATDMQRQAHAIRGDVLLDVARQSAAGKAPTAEIQQKIINDGYSGAVEKLTDSVGAGPVRADIYAGVKRHNKRLREQAAIAAGEKARAQALAAGKSTAQAEQAYVRAHRRALGTETRGGGVIPHFDHKIPPESLGEEKHKSLYRSGIRAFGKETADDYAVIHQRAGDLKAWGFSVSGDKVKTSDLSKLTAHNATFVNKVLDKSERNALTTYTGGSYHAINAAITGRDPNPSGSTKTTVSGIESAFDKFNEHNPNIEPMTVMRGTRVPSGWKGTAAEYIDATFTVGSKMQIGKVTSTTTKQATAKGFAGHPPYMMVIRTRSGLPVKSISLHSGEDEVIVPTGTDLRCVRVDHHGVHGMPTVWLVAEDLVAEADGGTHPPLKAVA</sequence>
<dbReference type="EMBL" id="DQ888171">
    <property type="protein sequence ID" value="ABI79374.1"/>
    <property type="molecule type" value="Genomic_DNA"/>
</dbReference>
<feature type="region of interest" description="Disordered" evidence="2">
    <location>
        <begin position="489"/>
        <end position="511"/>
    </location>
</feature>
<dbReference type="Pfam" id="PF03496">
    <property type="entry name" value="ADPrib_exo_Tox"/>
    <property type="match status" value="1"/>
</dbReference>
<feature type="domain" description="ADP ribosyltransferase" evidence="3">
    <location>
        <begin position="567"/>
        <end position="727"/>
    </location>
</feature>
<evidence type="ECO:0000256" key="2">
    <source>
        <dbReference type="SAM" id="MobiDB-lite"/>
    </source>
</evidence>
<feature type="coiled-coil region" evidence="1">
    <location>
        <begin position="160"/>
        <end position="232"/>
    </location>
</feature>
<gene>
    <name evidence="4" type="ORF">PNSL1.046</name>
</gene>
<evidence type="ECO:0000313" key="4">
    <source>
        <dbReference type="EMBL" id="ABI79374.1"/>
    </source>
</evidence>
<evidence type="ECO:0000256" key="1">
    <source>
        <dbReference type="SAM" id="Coils"/>
    </source>
</evidence>
<geneLocation type="plasmid" evidence="4">
    <name>pNSL1</name>
</geneLocation>
<reference evidence="4" key="1">
    <citation type="submission" date="2006-08" db="EMBL/GenBank/DDBJ databases">
        <title>The complete nucleotide sequence of Nocardia linear plasmid pNSL1.</title>
        <authorList>
            <person name="Zhu Y."/>
            <person name="Xu M."/>
            <person name="Qin Z."/>
        </authorList>
    </citation>
    <scope>NUCLEOTIDE SEQUENCE</scope>
    <source>
        <strain evidence="4">NS1</strain>
        <plasmid evidence="4">pNSL1</plasmid>
    </source>
</reference>
<proteinExistence type="predicted"/>
<feature type="compositionally biased region" description="Basic and acidic residues" evidence="2">
    <location>
        <begin position="498"/>
        <end position="511"/>
    </location>
</feature>
<accession>Q06GD7</accession>
<protein>
    <recommendedName>
        <fullName evidence="3">ADP ribosyltransferase domain-containing protein</fullName>
    </recommendedName>
</protein>
<dbReference type="PROSITE" id="PS51996">
    <property type="entry name" value="TR_MART"/>
    <property type="match status" value="1"/>
</dbReference>
<dbReference type="GO" id="GO:0005576">
    <property type="term" value="C:extracellular region"/>
    <property type="evidence" value="ECO:0007669"/>
    <property type="project" value="InterPro"/>
</dbReference>
<keyword evidence="4" id="KW-0614">Plasmid</keyword>
<keyword evidence="1" id="KW-0175">Coiled coil</keyword>
<organism evidence="4">
    <name type="scientific">Rhodococcus sp. NS1</name>
    <dbReference type="NCBI Taxonomy" id="402236"/>
    <lineage>
        <taxon>Bacteria</taxon>
        <taxon>Bacillati</taxon>
        <taxon>Actinomycetota</taxon>
        <taxon>Actinomycetes</taxon>
        <taxon>Mycobacteriales</taxon>
        <taxon>Nocardiaceae</taxon>
        <taxon>Rhodococcus</taxon>
    </lineage>
</organism>